<protein>
    <recommendedName>
        <fullName evidence="8">Probable membrane transporter protein</fullName>
    </recommendedName>
</protein>
<dbReference type="Pfam" id="PF01925">
    <property type="entry name" value="TauE"/>
    <property type="match status" value="1"/>
</dbReference>
<name>Q8FQD2_COREF</name>
<evidence type="ECO:0000256" key="3">
    <source>
        <dbReference type="ARBA" id="ARBA00022448"/>
    </source>
</evidence>
<proteinExistence type="inferred from homology"/>
<evidence type="ECO:0000256" key="4">
    <source>
        <dbReference type="ARBA" id="ARBA00022475"/>
    </source>
</evidence>
<evidence type="ECO:0000256" key="1">
    <source>
        <dbReference type="ARBA" id="ARBA00004651"/>
    </source>
</evidence>
<keyword evidence="7 8" id="KW-0472">Membrane</keyword>
<accession>C8NMQ1</accession>
<evidence type="ECO:0000256" key="8">
    <source>
        <dbReference type="RuleBase" id="RU363041"/>
    </source>
</evidence>
<dbReference type="STRING" id="196164.gene:10741595"/>
<dbReference type="OrthoDB" id="5472127at2"/>
<dbReference type="EMBL" id="BA000035">
    <property type="protein sequence ID" value="BAC17997.1"/>
    <property type="molecule type" value="Genomic_DNA"/>
</dbReference>
<evidence type="ECO:0000313" key="10">
    <source>
        <dbReference type="Proteomes" id="UP000001409"/>
    </source>
</evidence>
<keyword evidence="10" id="KW-1185">Reference proteome</keyword>
<dbReference type="RefSeq" id="WP_006769854.1">
    <property type="nucleotide sequence ID" value="NC_004369.1"/>
</dbReference>
<feature type="transmembrane region" description="Helical" evidence="8">
    <location>
        <begin position="122"/>
        <end position="146"/>
    </location>
</feature>
<evidence type="ECO:0000256" key="2">
    <source>
        <dbReference type="ARBA" id="ARBA00009142"/>
    </source>
</evidence>
<dbReference type="GO" id="GO:0005886">
    <property type="term" value="C:plasma membrane"/>
    <property type="evidence" value="ECO:0007669"/>
    <property type="project" value="UniProtKB-SubCell"/>
</dbReference>
<evidence type="ECO:0000313" key="9">
    <source>
        <dbReference type="EMBL" id="BAC17997.1"/>
    </source>
</evidence>
<feature type="transmembrane region" description="Helical" evidence="8">
    <location>
        <begin position="158"/>
        <end position="182"/>
    </location>
</feature>
<feature type="transmembrane region" description="Helical" evidence="8">
    <location>
        <begin position="96"/>
        <end position="116"/>
    </location>
</feature>
<comment type="subcellular location">
    <subcellularLocation>
        <location evidence="1 8">Cell membrane</location>
        <topology evidence="1 8">Multi-pass membrane protein</topology>
    </subcellularLocation>
</comment>
<dbReference type="InterPro" id="IPR002781">
    <property type="entry name" value="TM_pro_TauE-like"/>
</dbReference>
<accession>Q8FQD2</accession>
<dbReference type="KEGG" id="cef:CE1187"/>
<feature type="transmembrane region" description="Helical" evidence="8">
    <location>
        <begin position="6"/>
        <end position="27"/>
    </location>
</feature>
<evidence type="ECO:0000256" key="5">
    <source>
        <dbReference type="ARBA" id="ARBA00022692"/>
    </source>
</evidence>
<keyword evidence="5 8" id="KW-0812">Transmembrane</keyword>
<organism evidence="9 10">
    <name type="scientific">Corynebacterium efficiens (strain DSM 44549 / YS-314 / AJ 12310 / JCM 11189 / NBRC 100395)</name>
    <dbReference type="NCBI Taxonomy" id="196164"/>
    <lineage>
        <taxon>Bacteria</taxon>
        <taxon>Bacillati</taxon>
        <taxon>Actinomycetota</taxon>
        <taxon>Actinomycetes</taxon>
        <taxon>Mycobacteriales</taxon>
        <taxon>Corynebacteriaceae</taxon>
        <taxon>Corynebacterium</taxon>
    </lineage>
</organism>
<keyword evidence="3" id="KW-0813">Transport</keyword>
<evidence type="ECO:0000256" key="7">
    <source>
        <dbReference type="ARBA" id="ARBA00023136"/>
    </source>
</evidence>
<dbReference type="InterPro" id="IPR052017">
    <property type="entry name" value="TSUP"/>
</dbReference>
<dbReference type="PANTHER" id="PTHR30269">
    <property type="entry name" value="TRANSMEMBRANE PROTEIN YFCA"/>
    <property type="match status" value="1"/>
</dbReference>
<keyword evidence="4 8" id="KW-1003">Cell membrane</keyword>
<feature type="transmembrane region" description="Helical" evidence="8">
    <location>
        <begin position="213"/>
        <end position="234"/>
    </location>
</feature>
<dbReference type="HOGENOM" id="CLU_054750_2_0_11"/>
<dbReference type="AlphaFoldDB" id="Q8FQD2"/>
<reference evidence="9 10" key="1">
    <citation type="journal article" date="2003" name="Genome Res.">
        <title>Comparative complete genome sequence analysis of the amino acid replacements responsible for the thermostability of Corynebacterium efficiens.</title>
        <authorList>
            <person name="Nishio Y."/>
            <person name="Nakamura Y."/>
            <person name="Kawarabayasi Y."/>
            <person name="Usuda Y."/>
            <person name="Kimura E."/>
            <person name="Sugimoto S."/>
            <person name="Matsui K."/>
            <person name="Yamagishi A."/>
            <person name="Kikuchi H."/>
            <person name="Ikeo K."/>
            <person name="Gojobori T."/>
        </authorList>
    </citation>
    <scope>NUCLEOTIDE SEQUENCE [LARGE SCALE GENOMIC DNA]</scope>
    <source>
        <strain evidence="10">DSM 44549 / YS-314 / AJ 12310 / JCM 11189 / NBRC 100395</strain>
    </source>
</reference>
<dbReference type="eggNOG" id="COG0730">
    <property type="taxonomic scope" value="Bacteria"/>
</dbReference>
<dbReference type="PANTHER" id="PTHR30269:SF37">
    <property type="entry name" value="MEMBRANE TRANSPORTER PROTEIN"/>
    <property type="match status" value="1"/>
</dbReference>
<feature type="transmembrane region" description="Helical" evidence="8">
    <location>
        <begin position="188"/>
        <end position="206"/>
    </location>
</feature>
<keyword evidence="6 8" id="KW-1133">Transmembrane helix</keyword>
<feature type="transmembrane region" description="Helical" evidence="8">
    <location>
        <begin position="39"/>
        <end position="57"/>
    </location>
</feature>
<sequence length="237" mass="24355">METILIGVLLFVAACVQGAIGFGLGMLAAPIIALMRPDLLPGLILLLAFGFSLATWARDRGEVEWPVVGWSLLGRIPGSVLGTWAVVAMPVAGLKIVLATAVILGTLISLVGWSPGHGRRNSFLAGASGGFLGTTTAIGGPPLALIMRSMSPERVRGTLSVCFVIGSAISIALLTGAGALGWMHLQAALVYAPAVIAGYFLSGVVNKHLNRRLIFLGSVTISLIGSGMVITQAAGIF</sequence>
<evidence type="ECO:0000256" key="6">
    <source>
        <dbReference type="ARBA" id="ARBA00022989"/>
    </source>
</evidence>
<dbReference type="Proteomes" id="UP000001409">
    <property type="component" value="Chromosome"/>
</dbReference>
<comment type="similarity">
    <text evidence="2 8">Belongs to the 4-toluene sulfonate uptake permease (TSUP) (TC 2.A.102) family.</text>
</comment>